<name>A0A9W9VTT0_9EURO</name>
<reference evidence="1" key="1">
    <citation type="submission" date="2022-11" db="EMBL/GenBank/DDBJ databases">
        <authorList>
            <person name="Petersen C."/>
        </authorList>
    </citation>
    <scope>NUCLEOTIDE SEQUENCE</scope>
    <source>
        <strain evidence="1">IBT 29864</strain>
    </source>
</reference>
<dbReference type="EMBL" id="JAPZBS010000001">
    <property type="protein sequence ID" value="KAJ5389232.1"/>
    <property type="molecule type" value="Genomic_DNA"/>
</dbReference>
<dbReference type="RefSeq" id="XP_056559960.1">
    <property type="nucleotide sequence ID" value="XM_056693231.1"/>
</dbReference>
<accession>A0A9W9VTT0</accession>
<evidence type="ECO:0000313" key="1">
    <source>
        <dbReference type="EMBL" id="KAJ5389232.1"/>
    </source>
</evidence>
<dbReference type="Proteomes" id="UP001147782">
    <property type="component" value="Unassembled WGS sequence"/>
</dbReference>
<sequence>MVAITITELSRLHGPEWMREAMLVGGVVVDGRNRPGDGETGRKRPHAGPSCTITTNAFSSAWRIRIGYLRFLVRPLAMVRCLEEKKNLALANSGACSAITAWRSFASYCDHYGPSVFCPR</sequence>
<organism evidence="1 2">
    <name type="scientific">Penicillium cataractarum</name>
    <dbReference type="NCBI Taxonomy" id="2100454"/>
    <lineage>
        <taxon>Eukaryota</taxon>
        <taxon>Fungi</taxon>
        <taxon>Dikarya</taxon>
        <taxon>Ascomycota</taxon>
        <taxon>Pezizomycotina</taxon>
        <taxon>Eurotiomycetes</taxon>
        <taxon>Eurotiomycetidae</taxon>
        <taxon>Eurotiales</taxon>
        <taxon>Aspergillaceae</taxon>
        <taxon>Penicillium</taxon>
    </lineage>
</organism>
<comment type="caution">
    <text evidence="1">The sequence shown here is derived from an EMBL/GenBank/DDBJ whole genome shotgun (WGS) entry which is preliminary data.</text>
</comment>
<proteinExistence type="predicted"/>
<reference evidence="1" key="2">
    <citation type="journal article" date="2023" name="IMA Fungus">
        <title>Comparative genomic study of the Penicillium genus elucidates a diverse pangenome and 15 lateral gene transfer events.</title>
        <authorList>
            <person name="Petersen C."/>
            <person name="Sorensen T."/>
            <person name="Nielsen M.R."/>
            <person name="Sondergaard T.E."/>
            <person name="Sorensen J.L."/>
            <person name="Fitzpatrick D.A."/>
            <person name="Frisvad J.C."/>
            <person name="Nielsen K.L."/>
        </authorList>
    </citation>
    <scope>NUCLEOTIDE SEQUENCE</scope>
    <source>
        <strain evidence="1">IBT 29864</strain>
    </source>
</reference>
<dbReference type="GeneID" id="81432408"/>
<gene>
    <name evidence="1" type="ORF">N7496_000300</name>
</gene>
<protein>
    <submittedName>
        <fullName evidence="1">Uncharacterized protein</fullName>
    </submittedName>
</protein>
<evidence type="ECO:0000313" key="2">
    <source>
        <dbReference type="Proteomes" id="UP001147782"/>
    </source>
</evidence>
<keyword evidence="2" id="KW-1185">Reference proteome</keyword>
<dbReference type="AlphaFoldDB" id="A0A9W9VTT0"/>